<protein>
    <submittedName>
        <fullName evidence="2">Uncharacterized protein</fullName>
    </submittedName>
</protein>
<gene>
    <name evidence="2" type="ORF">GIW73_23560</name>
</gene>
<feature type="transmembrane region" description="Helical" evidence="1">
    <location>
        <begin position="142"/>
        <end position="164"/>
    </location>
</feature>
<dbReference type="EMBL" id="WKEU01000153">
    <property type="protein sequence ID" value="MCF5065920.1"/>
    <property type="molecule type" value="Genomic_DNA"/>
</dbReference>
<accession>A0A9Q3ZWX4</accession>
<keyword evidence="1" id="KW-0812">Transmembrane</keyword>
<evidence type="ECO:0000313" key="3">
    <source>
        <dbReference type="Proteomes" id="UP000814207"/>
    </source>
</evidence>
<comment type="caution">
    <text evidence="2">The sequence shown here is derived from an EMBL/GenBank/DDBJ whole genome shotgun (WGS) entry which is preliminary data.</text>
</comment>
<organism evidence="2 3">
    <name type="scientific">Pseudomonas syringae</name>
    <dbReference type="NCBI Taxonomy" id="317"/>
    <lineage>
        <taxon>Bacteria</taxon>
        <taxon>Pseudomonadati</taxon>
        <taxon>Pseudomonadota</taxon>
        <taxon>Gammaproteobacteria</taxon>
        <taxon>Pseudomonadales</taxon>
        <taxon>Pseudomonadaceae</taxon>
        <taxon>Pseudomonas</taxon>
    </lineage>
</organism>
<sequence>MPDAFIHYSTSNVSVFTPTPQCDGYFRTRTQGFLYVTPFRSTVGSSTVLSRPKSALLFVDDAARCFKRHPRWDLYFFKRLLGQWVSRKRYHDWGWKFADVTLDGDVLVITKIYPIAMTAGSRLDREGVDSAQTRLARMKRNCWLALVWYIVPFICLFALALMIHPLNEFLMNNTGLIVKVAAWVIIAAVPVGMLLKFLTRNAALEKTLAKWLPRP</sequence>
<reference evidence="2" key="1">
    <citation type="submission" date="2019-11" db="EMBL/GenBank/DDBJ databases">
        <title>Epiphytic Pseudomonas syringae from cherry orchards.</title>
        <authorList>
            <person name="Hulin M.T."/>
        </authorList>
    </citation>
    <scope>NUCLEOTIDE SEQUENCE</scope>
    <source>
        <strain evidence="2">PA-6-9A</strain>
    </source>
</reference>
<dbReference type="Proteomes" id="UP000814207">
    <property type="component" value="Unassembled WGS sequence"/>
</dbReference>
<feature type="transmembrane region" description="Helical" evidence="1">
    <location>
        <begin position="176"/>
        <end position="198"/>
    </location>
</feature>
<name>A0A9Q3ZWX4_PSESX</name>
<proteinExistence type="predicted"/>
<dbReference type="AlphaFoldDB" id="A0A9Q3ZWX4"/>
<evidence type="ECO:0000256" key="1">
    <source>
        <dbReference type="SAM" id="Phobius"/>
    </source>
</evidence>
<keyword evidence="1" id="KW-0472">Membrane</keyword>
<evidence type="ECO:0000313" key="2">
    <source>
        <dbReference type="EMBL" id="MCF5065920.1"/>
    </source>
</evidence>
<keyword evidence="1" id="KW-1133">Transmembrane helix</keyword>